<feature type="transmembrane region" description="Helical" evidence="1">
    <location>
        <begin position="60"/>
        <end position="79"/>
    </location>
</feature>
<feature type="transmembrane region" description="Helical" evidence="1">
    <location>
        <begin position="114"/>
        <end position="133"/>
    </location>
</feature>
<gene>
    <name evidence="2" type="ORF">ASB62_06465</name>
</gene>
<dbReference type="OrthoDB" id="1909107at2"/>
<organism evidence="2 3">
    <name type="scientific">Chlorobium limicola</name>
    <dbReference type="NCBI Taxonomy" id="1092"/>
    <lineage>
        <taxon>Bacteria</taxon>
        <taxon>Pseudomonadati</taxon>
        <taxon>Chlorobiota</taxon>
        <taxon>Chlorobiia</taxon>
        <taxon>Chlorobiales</taxon>
        <taxon>Chlorobiaceae</taxon>
        <taxon>Chlorobium/Pelodictyon group</taxon>
        <taxon>Chlorobium</taxon>
    </lineage>
</organism>
<keyword evidence="1" id="KW-0472">Membrane</keyword>
<evidence type="ECO:0000256" key="1">
    <source>
        <dbReference type="SAM" id="Phobius"/>
    </source>
</evidence>
<keyword evidence="1" id="KW-0812">Transmembrane</keyword>
<keyword evidence="3" id="KW-1185">Reference proteome</keyword>
<evidence type="ECO:0000313" key="2">
    <source>
        <dbReference type="EMBL" id="KUL25947.1"/>
    </source>
</evidence>
<comment type="caution">
    <text evidence="2">The sequence shown here is derived from an EMBL/GenBank/DDBJ whole genome shotgun (WGS) entry which is preliminary data.</text>
</comment>
<feature type="transmembrane region" description="Helical" evidence="1">
    <location>
        <begin position="14"/>
        <end position="35"/>
    </location>
</feature>
<dbReference type="RefSeq" id="WP_059139134.1">
    <property type="nucleotide sequence ID" value="NZ_LMBR01000158.1"/>
</dbReference>
<protein>
    <submittedName>
        <fullName evidence="2">Uncharacterized protein</fullName>
    </submittedName>
</protein>
<keyword evidence="1" id="KW-1133">Transmembrane helix</keyword>
<dbReference type="AlphaFoldDB" id="A0A124G8H1"/>
<name>A0A124G8H1_CHLLI</name>
<feature type="transmembrane region" description="Helical" evidence="1">
    <location>
        <begin position="86"/>
        <end position="108"/>
    </location>
</feature>
<dbReference type="Proteomes" id="UP000053937">
    <property type="component" value="Unassembled WGS sequence"/>
</dbReference>
<dbReference type="EMBL" id="LMBR01000158">
    <property type="protein sequence ID" value="KUL25947.1"/>
    <property type="molecule type" value="Genomic_DNA"/>
</dbReference>
<sequence length="141" mass="15417">MISRRTRYPFFPDWLLAALLVFLGISALYGGYMLVLEPSGQRLQMSTSILVGTPFHDFRFPGLVLFFGLGIGALVPLPGFAFRSTWFILGSGAVGAVLLVWILVQVLLVGYVSWLQPFYAFLGAAITVLAILARHSRVPAA</sequence>
<evidence type="ECO:0000313" key="3">
    <source>
        <dbReference type="Proteomes" id="UP000053937"/>
    </source>
</evidence>
<accession>A0A124G8H1</accession>
<reference evidence="2 3" key="1">
    <citation type="submission" date="2015-10" db="EMBL/GenBank/DDBJ databases">
        <title>Draft Genome Sequence of Chlorobium limicola strain Frasassi Growing under Artificial Lighting in the Frasassi Cave System.</title>
        <authorList>
            <person name="Mansor M."/>
            <person name="Macalady J."/>
        </authorList>
    </citation>
    <scope>NUCLEOTIDE SEQUENCE [LARGE SCALE GENOMIC DNA]</scope>
    <source>
        <strain evidence="2 3">Frasassi</strain>
    </source>
</reference>
<proteinExistence type="predicted"/>